<evidence type="ECO:0000313" key="3">
    <source>
        <dbReference type="EMBL" id="GMG54554.1"/>
    </source>
</evidence>
<feature type="compositionally biased region" description="Basic and acidic residues" evidence="1">
    <location>
        <begin position="246"/>
        <end position="257"/>
    </location>
</feature>
<organism evidence="3 4">
    <name type="scientific">Ambrosiozyma monospora</name>
    <name type="common">Yeast</name>
    <name type="synonym">Endomycopsis monosporus</name>
    <dbReference type="NCBI Taxonomy" id="43982"/>
    <lineage>
        <taxon>Eukaryota</taxon>
        <taxon>Fungi</taxon>
        <taxon>Dikarya</taxon>
        <taxon>Ascomycota</taxon>
        <taxon>Saccharomycotina</taxon>
        <taxon>Pichiomycetes</taxon>
        <taxon>Pichiales</taxon>
        <taxon>Pichiaceae</taxon>
        <taxon>Ambrosiozyma</taxon>
    </lineage>
</organism>
<feature type="compositionally biased region" description="Low complexity" evidence="1">
    <location>
        <begin position="201"/>
        <end position="216"/>
    </location>
</feature>
<evidence type="ECO:0000259" key="2">
    <source>
        <dbReference type="Pfam" id="PF16879"/>
    </source>
</evidence>
<dbReference type="Pfam" id="PF16879">
    <property type="entry name" value="Sin3a_C"/>
    <property type="match status" value="1"/>
</dbReference>
<dbReference type="Proteomes" id="UP001165063">
    <property type="component" value="Unassembled WGS sequence"/>
</dbReference>
<name>A0A9W6Z386_AMBMO</name>
<evidence type="ECO:0000256" key="1">
    <source>
        <dbReference type="SAM" id="MobiDB-lite"/>
    </source>
</evidence>
<sequence>MNVDEHMFKITYNKAKSQTNITFLALEDLTIKEGNKTDEEKWNYYLTSYSMSHPTEGIDSSKLQLPFLKSILEEEEEDESEIDGFSDSKLKVKIDENTYRLVFEPGSYDLFSRNSIYTQKPSRKSKKAMAAFKEALDGDFGLYKEVTEEEGAHADAKFKSLVTEGAEAYAKFDEVAAEKAKAESEAEAAKAEADKAEAAKSEASAAAEAAKGSDAATMSNAVPSQLNSTLKSEATEGDSTIQQDETTDKVVPEEKKN</sequence>
<evidence type="ECO:0000313" key="4">
    <source>
        <dbReference type="Proteomes" id="UP001165063"/>
    </source>
</evidence>
<gene>
    <name evidence="3" type="ORF">Amon01_000745700</name>
</gene>
<dbReference type="EMBL" id="BSXU01005556">
    <property type="protein sequence ID" value="GMG54554.1"/>
    <property type="molecule type" value="Genomic_DNA"/>
</dbReference>
<dbReference type="OrthoDB" id="10265969at2759"/>
<feature type="compositionally biased region" description="Polar residues" evidence="1">
    <location>
        <begin position="217"/>
        <end position="244"/>
    </location>
</feature>
<feature type="domain" description="Sin3 C-terminal" evidence="2">
    <location>
        <begin position="2"/>
        <end position="111"/>
    </location>
</feature>
<protein>
    <submittedName>
        <fullName evidence="3">Unnamed protein product</fullName>
    </submittedName>
</protein>
<accession>A0A9W6Z386</accession>
<feature type="region of interest" description="Disordered" evidence="1">
    <location>
        <begin position="192"/>
        <end position="257"/>
    </location>
</feature>
<reference evidence="3" key="1">
    <citation type="submission" date="2023-04" db="EMBL/GenBank/DDBJ databases">
        <title>Ambrosiozyma monospora NBRC 1965.</title>
        <authorList>
            <person name="Ichikawa N."/>
            <person name="Sato H."/>
            <person name="Tonouchi N."/>
        </authorList>
    </citation>
    <scope>NUCLEOTIDE SEQUENCE</scope>
    <source>
        <strain evidence="3">NBRC 1965</strain>
    </source>
</reference>
<proteinExistence type="predicted"/>
<dbReference type="AlphaFoldDB" id="A0A9W6Z386"/>
<keyword evidence="4" id="KW-1185">Reference proteome</keyword>
<comment type="caution">
    <text evidence="3">The sequence shown here is derived from an EMBL/GenBank/DDBJ whole genome shotgun (WGS) entry which is preliminary data.</text>
</comment>
<dbReference type="InterPro" id="IPR031693">
    <property type="entry name" value="Sin3_C"/>
</dbReference>